<reference evidence="1" key="1">
    <citation type="journal article" date="2014" name="Front. Microbiol.">
        <title>High frequency of phylogenetically diverse reductive dehalogenase-homologous genes in deep subseafloor sedimentary metagenomes.</title>
        <authorList>
            <person name="Kawai M."/>
            <person name="Futagami T."/>
            <person name="Toyoda A."/>
            <person name="Takaki Y."/>
            <person name="Nishi S."/>
            <person name="Hori S."/>
            <person name="Arai W."/>
            <person name="Tsubouchi T."/>
            <person name="Morono Y."/>
            <person name="Uchiyama I."/>
            <person name="Ito T."/>
            <person name="Fujiyama A."/>
            <person name="Inagaki F."/>
            <person name="Takami H."/>
        </authorList>
    </citation>
    <scope>NUCLEOTIDE SEQUENCE</scope>
    <source>
        <strain evidence="1">Expedition CK06-06</strain>
    </source>
</reference>
<dbReference type="EMBL" id="BARW01010385">
    <property type="protein sequence ID" value="GAI75613.1"/>
    <property type="molecule type" value="Genomic_DNA"/>
</dbReference>
<gene>
    <name evidence="1" type="ORF">S12H4_20470</name>
</gene>
<accession>X1R521</accession>
<evidence type="ECO:0000313" key="1">
    <source>
        <dbReference type="EMBL" id="GAI75613.1"/>
    </source>
</evidence>
<feature type="non-terminal residue" evidence="1">
    <location>
        <position position="1"/>
    </location>
</feature>
<proteinExistence type="predicted"/>
<sequence>GRNDLNVQLAPLVAAKVYLIPNAAGDTTQIDDQYPDSGAHWDKVRTADDNRTRVEFDGPENGSKTRADLYNLTASGLGDVVINKITIFFRCAKGPWGGNYAYSYIKTGGSTYIGAEKRITLYDWTYLSRVWKTFSQEYSINPRTGRAWTVEELNALQAGVRLKTIGTGYGTTDIYCTHCGKCCQDEVCPVGEIFTRTTKPPCPALAKDRDGKFWCGLIVCPTTAMHAETKFAKHWAIVISKYLDDHIFNFGTGCERSEKNK</sequence>
<organism evidence="1">
    <name type="scientific">marine sediment metagenome</name>
    <dbReference type="NCBI Taxonomy" id="412755"/>
    <lineage>
        <taxon>unclassified sequences</taxon>
        <taxon>metagenomes</taxon>
        <taxon>ecological metagenomes</taxon>
    </lineage>
</organism>
<dbReference type="AlphaFoldDB" id="X1R521"/>
<protein>
    <submittedName>
        <fullName evidence="1">Uncharacterized protein</fullName>
    </submittedName>
</protein>
<comment type="caution">
    <text evidence="1">The sequence shown here is derived from an EMBL/GenBank/DDBJ whole genome shotgun (WGS) entry which is preliminary data.</text>
</comment>
<name>X1R521_9ZZZZ</name>